<dbReference type="RefSeq" id="WP_230499207.1">
    <property type="nucleotide sequence ID" value="NZ_CAKJTJ010000001.1"/>
</dbReference>
<dbReference type="Gene3D" id="3.20.80.10">
    <property type="entry name" value="Regulatory factor, effector binding domain"/>
    <property type="match status" value="1"/>
</dbReference>
<dbReference type="InterPro" id="IPR010499">
    <property type="entry name" value="AraC_E-bd"/>
</dbReference>
<dbReference type="SMART" id="SM00871">
    <property type="entry name" value="AraC_E_bind"/>
    <property type="match status" value="1"/>
</dbReference>
<dbReference type="SMART" id="SM00342">
    <property type="entry name" value="HTH_ARAC"/>
    <property type="match status" value="1"/>
</dbReference>
<dbReference type="InterPro" id="IPR009057">
    <property type="entry name" value="Homeodomain-like_sf"/>
</dbReference>
<organism evidence="5 6">
    <name type="scientific">Sutcliffiella rhizosphaerae</name>
    <dbReference type="NCBI Taxonomy" id="2880967"/>
    <lineage>
        <taxon>Bacteria</taxon>
        <taxon>Bacillati</taxon>
        <taxon>Bacillota</taxon>
        <taxon>Bacilli</taxon>
        <taxon>Bacillales</taxon>
        <taxon>Bacillaceae</taxon>
        <taxon>Sutcliffiella</taxon>
    </lineage>
</organism>
<dbReference type="InterPro" id="IPR020449">
    <property type="entry name" value="Tscrpt_reg_AraC-type_HTH"/>
</dbReference>
<dbReference type="EMBL" id="CAKJTJ010000001">
    <property type="protein sequence ID" value="CAG9619254.1"/>
    <property type="molecule type" value="Genomic_DNA"/>
</dbReference>
<dbReference type="InterPro" id="IPR018062">
    <property type="entry name" value="HTH_AraC-typ_CS"/>
</dbReference>
<evidence type="ECO:0000259" key="4">
    <source>
        <dbReference type="PROSITE" id="PS01124"/>
    </source>
</evidence>
<keyword evidence="1" id="KW-0805">Transcription regulation</keyword>
<reference evidence="5 6" key="1">
    <citation type="submission" date="2021-10" db="EMBL/GenBank/DDBJ databases">
        <authorList>
            <person name="Criscuolo A."/>
        </authorList>
    </citation>
    <scope>NUCLEOTIDE SEQUENCE [LARGE SCALE GENOMIC DNA]</scope>
    <source>
        <strain evidence="6">CIP 111883</strain>
    </source>
</reference>
<accession>A0ABM8YHB1</accession>
<evidence type="ECO:0000256" key="1">
    <source>
        <dbReference type="ARBA" id="ARBA00023015"/>
    </source>
</evidence>
<dbReference type="PANTHER" id="PTHR47504:SF5">
    <property type="entry name" value="RIGHT ORIGIN-BINDING PROTEIN"/>
    <property type="match status" value="1"/>
</dbReference>
<dbReference type="Pfam" id="PF14526">
    <property type="entry name" value="Cass2"/>
    <property type="match status" value="1"/>
</dbReference>
<evidence type="ECO:0000313" key="6">
    <source>
        <dbReference type="Proteomes" id="UP000789833"/>
    </source>
</evidence>
<dbReference type="InterPro" id="IPR050959">
    <property type="entry name" value="MarA-like"/>
</dbReference>
<gene>
    <name evidence="5" type="primary">rhaS</name>
    <name evidence="5" type="ORF">BACCIP111883_00021</name>
</gene>
<dbReference type="Pfam" id="PF12833">
    <property type="entry name" value="HTH_18"/>
    <property type="match status" value="1"/>
</dbReference>
<dbReference type="InterPro" id="IPR018060">
    <property type="entry name" value="HTH_AraC"/>
</dbReference>
<dbReference type="PRINTS" id="PR00032">
    <property type="entry name" value="HTHARAC"/>
</dbReference>
<evidence type="ECO:0000256" key="2">
    <source>
        <dbReference type="ARBA" id="ARBA00023125"/>
    </source>
</evidence>
<evidence type="ECO:0000256" key="3">
    <source>
        <dbReference type="ARBA" id="ARBA00023163"/>
    </source>
</evidence>
<dbReference type="Proteomes" id="UP000789833">
    <property type="component" value="Unassembled WGS sequence"/>
</dbReference>
<dbReference type="PROSITE" id="PS00041">
    <property type="entry name" value="HTH_ARAC_FAMILY_1"/>
    <property type="match status" value="1"/>
</dbReference>
<evidence type="ECO:0000313" key="5">
    <source>
        <dbReference type="EMBL" id="CAG9619254.1"/>
    </source>
</evidence>
<protein>
    <submittedName>
        <fullName evidence="5">HTH-type transcriptional activator RhaS</fullName>
    </submittedName>
</protein>
<keyword evidence="3" id="KW-0804">Transcription</keyword>
<dbReference type="PROSITE" id="PS01124">
    <property type="entry name" value="HTH_ARAC_FAMILY_2"/>
    <property type="match status" value="1"/>
</dbReference>
<keyword evidence="2" id="KW-0238">DNA-binding</keyword>
<feature type="domain" description="HTH araC/xylS-type" evidence="4">
    <location>
        <begin position="8"/>
        <end position="106"/>
    </location>
</feature>
<dbReference type="SUPFAM" id="SSF55136">
    <property type="entry name" value="Probable bacterial effector-binding domain"/>
    <property type="match status" value="1"/>
</dbReference>
<dbReference type="InterPro" id="IPR029441">
    <property type="entry name" value="Cass2"/>
</dbReference>
<sequence length="288" mass="33010">MAMVESIQRAIEYIENNLREQIDIEEVARHATMSPFHFQRVFTMLTEIPVGEYIRRRRLSIAAQELLTSDRKIIDIAFQFGYETPEAFTKAFRRQHGTSPTEVRKLQGKLQSYNRLVIQVTLKGADPMNYKVVSKKAFKVVGVKRIFSYENDAQTSEIPKLWEEVNQNGVTAKLFQRNDGPVTGVLGVCNVSSDDMKKKELIEYWVATAAEGDAPEGMDSMEIPASRWAIFEVRGSMPDAMKKAWKQIFSEWFPSTSHEHAGTPEFELYTDEDPSSPDLYSEIWIPIK</sequence>
<dbReference type="InterPro" id="IPR011256">
    <property type="entry name" value="Reg_factor_effector_dom_sf"/>
</dbReference>
<proteinExistence type="predicted"/>
<dbReference type="Gene3D" id="1.10.10.60">
    <property type="entry name" value="Homeodomain-like"/>
    <property type="match status" value="2"/>
</dbReference>
<comment type="caution">
    <text evidence="5">The sequence shown here is derived from an EMBL/GenBank/DDBJ whole genome shotgun (WGS) entry which is preliminary data.</text>
</comment>
<dbReference type="SUPFAM" id="SSF46689">
    <property type="entry name" value="Homeodomain-like"/>
    <property type="match status" value="2"/>
</dbReference>
<name>A0ABM8YHB1_9BACI</name>
<dbReference type="PANTHER" id="PTHR47504">
    <property type="entry name" value="RIGHT ORIGIN-BINDING PROTEIN"/>
    <property type="match status" value="1"/>
</dbReference>
<keyword evidence="6" id="KW-1185">Reference proteome</keyword>